<dbReference type="GO" id="GO:0030153">
    <property type="term" value="P:bacteriocin immunity"/>
    <property type="evidence" value="ECO:0007669"/>
    <property type="project" value="UniProtKB-KW"/>
</dbReference>
<dbReference type="PRINTS" id="PR01299">
    <property type="entry name" value="PYOCIN"/>
</dbReference>
<dbReference type="GO" id="GO:0015643">
    <property type="term" value="F:toxic substance binding"/>
    <property type="evidence" value="ECO:0007669"/>
    <property type="project" value="InterPro"/>
</dbReference>
<dbReference type="SUPFAM" id="SSF47345">
    <property type="entry name" value="Colicin E immunity proteins"/>
    <property type="match status" value="1"/>
</dbReference>
<accession>A0A1C0U568</accession>
<evidence type="ECO:0000256" key="2">
    <source>
        <dbReference type="ARBA" id="ARBA00023025"/>
    </source>
</evidence>
<dbReference type="STRING" id="286156.Ppb6_01783"/>
<name>A0A1C0U568_9GAMM</name>
<dbReference type="Proteomes" id="UP000093476">
    <property type="component" value="Unassembled WGS sequence"/>
</dbReference>
<dbReference type="RefSeq" id="WP_036774126.1">
    <property type="nucleotide sequence ID" value="NZ_CAWMQZ010000067.1"/>
</dbReference>
<dbReference type="InterPro" id="IPR035900">
    <property type="entry name" value="Colicin_E_sf"/>
</dbReference>
<keyword evidence="4" id="KW-1185">Reference proteome</keyword>
<dbReference type="AlphaFoldDB" id="A0A1C0U568"/>
<dbReference type="InterPro" id="IPR000290">
    <property type="entry name" value="Colicin_pyocin"/>
</dbReference>
<dbReference type="CDD" id="cd16363">
    <property type="entry name" value="Col_Im_like"/>
    <property type="match status" value="1"/>
</dbReference>
<dbReference type="Gene3D" id="1.10.1200.20">
    <property type="entry name" value="Colicin E immunity protein"/>
    <property type="match status" value="1"/>
</dbReference>
<evidence type="ECO:0000313" key="4">
    <source>
        <dbReference type="Proteomes" id="UP000093476"/>
    </source>
</evidence>
<dbReference type="PATRIC" id="fig|286156.4.peg.2036"/>
<evidence type="ECO:0000313" key="3">
    <source>
        <dbReference type="EMBL" id="OCQ53036.1"/>
    </source>
</evidence>
<dbReference type="EMBL" id="LOMY01000067">
    <property type="protein sequence ID" value="OCQ53036.1"/>
    <property type="molecule type" value="Genomic_DNA"/>
</dbReference>
<protein>
    <submittedName>
        <fullName evidence="3">Colicin-E7 immunity protein</fullName>
    </submittedName>
</protein>
<comment type="similarity">
    <text evidence="1">Belongs to the colicins ColE2/ColE8/ColE9 and pyocins S1/S2 family.</text>
</comment>
<organism evidence="3 4">
    <name type="scientific">Photorhabdus australis subsp. thailandensis</name>
    <dbReference type="NCBI Taxonomy" id="2805096"/>
    <lineage>
        <taxon>Bacteria</taxon>
        <taxon>Pseudomonadati</taxon>
        <taxon>Pseudomonadota</taxon>
        <taxon>Gammaproteobacteria</taxon>
        <taxon>Enterobacterales</taxon>
        <taxon>Morganellaceae</taxon>
        <taxon>Photorhabdus</taxon>
    </lineage>
</organism>
<dbReference type="Pfam" id="PF01320">
    <property type="entry name" value="Colicin_Pyocin"/>
    <property type="match status" value="1"/>
</dbReference>
<keyword evidence="2" id="KW-0079">Bacteriocin immunity</keyword>
<sequence length="84" mass="9784">MKLKNKLEEYTENEFINLILRIISDEGTEEEQDTLLENFIKITEHPSGADLIYYPKNGEDDSPEGILKTIKEWRAKNGRPGFKK</sequence>
<comment type="caution">
    <text evidence="3">The sequence shown here is derived from an EMBL/GenBank/DDBJ whole genome shotgun (WGS) entry which is preliminary data.</text>
</comment>
<reference evidence="3 4" key="1">
    <citation type="submission" date="2015-12" db="EMBL/GenBank/DDBJ databases">
        <title>Genome comparisons provide insights into the role of secondary metabolites in the pathogenic phase of the Photorhabdus life cycle.</title>
        <authorList>
            <person name="Tobias N.J."/>
            <person name="Mishra B."/>
            <person name="Gupta D.K."/>
            <person name="Thines M."/>
            <person name="Stinear T.P."/>
            <person name="Bode H.B."/>
        </authorList>
    </citation>
    <scope>NUCLEOTIDE SEQUENCE [LARGE SCALE GENOMIC DNA]</scope>
    <source>
        <strain evidence="3 4">PB68.1</strain>
    </source>
</reference>
<proteinExistence type="inferred from homology"/>
<gene>
    <name evidence="3" type="primary">imm_6</name>
    <name evidence="3" type="ORF">Ppb6_01783</name>
</gene>
<evidence type="ECO:0000256" key="1">
    <source>
        <dbReference type="ARBA" id="ARBA00009346"/>
    </source>
</evidence>